<gene>
    <name evidence="3" type="ORF">SAMN05444340_10573</name>
</gene>
<evidence type="ECO:0000256" key="1">
    <source>
        <dbReference type="ARBA" id="ARBA00022723"/>
    </source>
</evidence>
<dbReference type="PANTHER" id="PTHR35848:SF9">
    <property type="entry name" value="SLL1358 PROTEIN"/>
    <property type="match status" value="1"/>
</dbReference>
<dbReference type="InterPro" id="IPR013096">
    <property type="entry name" value="Cupin_2"/>
</dbReference>
<evidence type="ECO:0000313" key="4">
    <source>
        <dbReference type="Proteomes" id="UP000199286"/>
    </source>
</evidence>
<dbReference type="InterPro" id="IPR011051">
    <property type="entry name" value="RmlC_Cupin_sf"/>
</dbReference>
<dbReference type="PANTHER" id="PTHR35848">
    <property type="entry name" value="OXALATE-BINDING PROTEIN"/>
    <property type="match status" value="1"/>
</dbReference>
<dbReference type="InterPro" id="IPR051610">
    <property type="entry name" value="GPI/OXD"/>
</dbReference>
<dbReference type="AlphaFoldDB" id="A0A1H3IHM2"/>
<sequence>MPDDVYLVRESEIAEMEGTRKTHFLNPNAKRLNKSLGDLTGLTGFGFHIIEVAPGHETTEHHRHHYEDECVYVLAGTATALIGDGEHAIGPGDFLGYRKGGLAHSIRNTGTEILRCIVVGERLAHDVGDYTRQGKRIYRNEGLAWNLVDHDAIEDVGGDAGKK</sequence>
<dbReference type="STRING" id="321339.SAMN05444340_10573"/>
<evidence type="ECO:0000313" key="3">
    <source>
        <dbReference type="EMBL" id="SDY27142.1"/>
    </source>
</evidence>
<protein>
    <submittedName>
        <fullName evidence="3">Uncharacterized conserved protein, cupin superfamily</fullName>
    </submittedName>
</protein>
<dbReference type="CDD" id="cd02224">
    <property type="entry name" value="cupin_SPO2919-like"/>
    <property type="match status" value="1"/>
</dbReference>
<dbReference type="OrthoDB" id="1973590at2"/>
<proteinExistence type="predicted"/>
<dbReference type="Proteomes" id="UP000199286">
    <property type="component" value="Unassembled WGS sequence"/>
</dbReference>
<name>A0A1H3IHM2_9RHOB</name>
<organism evidence="3 4">
    <name type="scientific">Citreimonas salinaria</name>
    <dbReference type="NCBI Taxonomy" id="321339"/>
    <lineage>
        <taxon>Bacteria</taxon>
        <taxon>Pseudomonadati</taxon>
        <taxon>Pseudomonadota</taxon>
        <taxon>Alphaproteobacteria</taxon>
        <taxon>Rhodobacterales</taxon>
        <taxon>Roseobacteraceae</taxon>
        <taxon>Citreimonas</taxon>
    </lineage>
</organism>
<dbReference type="InterPro" id="IPR014710">
    <property type="entry name" value="RmlC-like_jellyroll"/>
</dbReference>
<dbReference type="RefSeq" id="WP_089882489.1">
    <property type="nucleotide sequence ID" value="NZ_FNPF01000005.1"/>
</dbReference>
<dbReference type="GO" id="GO:0046872">
    <property type="term" value="F:metal ion binding"/>
    <property type="evidence" value="ECO:0007669"/>
    <property type="project" value="UniProtKB-KW"/>
</dbReference>
<keyword evidence="1" id="KW-0479">Metal-binding</keyword>
<feature type="domain" description="Cupin type-2" evidence="2">
    <location>
        <begin position="49"/>
        <end position="119"/>
    </location>
</feature>
<dbReference type="EMBL" id="FNPF01000005">
    <property type="protein sequence ID" value="SDY27142.1"/>
    <property type="molecule type" value="Genomic_DNA"/>
</dbReference>
<evidence type="ECO:0000259" key="2">
    <source>
        <dbReference type="Pfam" id="PF07883"/>
    </source>
</evidence>
<accession>A0A1H3IHM2</accession>
<keyword evidence="4" id="KW-1185">Reference proteome</keyword>
<dbReference type="Pfam" id="PF07883">
    <property type="entry name" value="Cupin_2"/>
    <property type="match status" value="1"/>
</dbReference>
<reference evidence="3 4" key="1">
    <citation type="submission" date="2016-10" db="EMBL/GenBank/DDBJ databases">
        <authorList>
            <person name="de Groot N.N."/>
        </authorList>
    </citation>
    <scope>NUCLEOTIDE SEQUENCE [LARGE SCALE GENOMIC DNA]</scope>
    <source>
        <strain evidence="3 4">DSM 26880</strain>
    </source>
</reference>
<dbReference type="Gene3D" id="2.60.120.10">
    <property type="entry name" value="Jelly Rolls"/>
    <property type="match status" value="1"/>
</dbReference>
<dbReference type="SUPFAM" id="SSF51182">
    <property type="entry name" value="RmlC-like cupins"/>
    <property type="match status" value="1"/>
</dbReference>